<evidence type="ECO:0000259" key="2">
    <source>
        <dbReference type="PROSITE" id="PS51340"/>
    </source>
</evidence>
<dbReference type="InterPro" id="IPR052353">
    <property type="entry name" value="Benzoxazolinone_Detox_Enz"/>
</dbReference>
<dbReference type="InterPro" id="IPR017938">
    <property type="entry name" value="Riboflavin_synthase-like_b-brl"/>
</dbReference>
<feature type="domain" description="FAD-binding FR-type" evidence="3">
    <location>
        <begin position="228"/>
        <end position="332"/>
    </location>
</feature>
<dbReference type="InterPro" id="IPR005163">
    <property type="entry name" value="Tri_helical_YiiM-like"/>
</dbReference>
<protein>
    <submittedName>
        <fullName evidence="4">MOSC domain-containing protein</fullName>
    </submittedName>
</protein>
<evidence type="ECO:0000313" key="5">
    <source>
        <dbReference type="Proteomes" id="UP001429601"/>
    </source>
</evidence>
<dbReference type="InterPro" id="IPR005302">
    <property type="entry name" value="MoCF_Sase_C"/>
</dbReference>
<dbReference type="Proteomes" id="UP001429601">
    <property type="component" value="Unassembled WGS sequence"/>
</dbReference>
<dbReference type="CDD" id="cd00207">
    <property type="entry name" value="fer2"/>
    <property type="match status" value="1"/>
</dbReference>
<dbReference type="Gene3D" id="3.40.50.80">
    <property type="entry name" value="Nucleotide-binding domain of ferredoxin-NADP reductase (FNR) module"/>
    <property type="match status" value="1"/>
</dbReference>
<dbReference type="PROSITE" id="PS51340">
    <property type="entry name" value="MOSC"/>
    <property type="match status" value="1"/>
</dbReference>
<dbReference type="InterPro" id="IPR036010">
    <property type="entry name" value="2Fe-2S_ferredoxin-like_sf"/>
</dbReference>
<feature type="region of interest" description="Disordered" evidence="1">
    <location>
        <begin position="469"/>
        <end position="495"/>
    </location>
</feature>
<dbReference type="PANTHER" id="PTHR30212">
    <property type="entry name" value="PROTEIN YIIM"/>
    <property type="match status" value="1"/>
</dbReference>
<dbReference type="CDD" id="cd06184">
    <property type="entry name" value="flavohem_like_fad_nad_binding"/>
    <property type="match status" value="1"/>
</dbReference>
<dbReference type="InterPro" id="IPR001433">
    <property type="entry name" value="OxRdtase_FAD/NAD-bd"/>
</dbReference>
<dbReference type="SUPFAM" id="SSF54292">
    <property type="entry name" value="2Fe-2S ferredoxin-like"/>
    <property type="match status" value="1"/>
</dbReference>
<dbReference type="EMBL" id="JAAQQR010000001">
    <property type="protein sequence ID" value="NID03405.1"/>
    <property type="molecule type" value="Genomic_DNA"/>
</dbReference>
<dbReference type="InterPro" id="IPR012675">
    <property type="entry name" value="Beta-grasp_dom_sf"/>
</dbReference>
<dbReference type="Pfam" id="PF00175">
    <property type="entry name" value="NAD_binding_1"/>
    <property type="match status" value="1"/>
</dbReference>
<organism evidence="4 5">
    <name type="scientific">Luteibacter jiangsuensis</name>
    <dbReference type="NCBI Taxonomy" id="637577"/>
    <lineage>
        <taxon>Bacteria</taxon>
        <taxon>Pseudomonadati</taxon>
        <taxon>Pseudomonadota</taxon>
        <taxon>Gammaproteobacteria</taxon>
        <taxon>Lysobacterales</taxon>
        <taxon>Rhodanobacteraceae</taxon>
        <taxon>Luteibacter</taxon>
    </lineage>
</organism>
<dbReference type="Pfam" id="PF00111">
    <property type="entry name" value="Fer2"/>
    <property type="match status" value="1"/>
</dbReference>
<sequence>MASVLSVNVGLPREVAWEGRIVRTGIFKSPVEGRVMARTLNIDGDGQADTAGHGGPNRAVMVYQIESYRYWEAFLGRPPLEYGRFGENLTIEGLPDNEVRIGDRYRIGGALFEVTQPRVTCYRVGIRMEHPQMASLLVAHRRPGFYFKVLEEGEIGAGDPIERVSRGPEDLTVADVDALLYLPGHSRDTLERALRIPALSPGWKQSFAKMLEDEGRPKGAARSQPAWSGYRPFTVQSVHRENDAVRSFVLVPEDGSLLPPALPGQFLALRIDRGDGQSPVLRSYSISGCVPGQNFRISVKRGNGEGSRFLHEHVAAGQRVEASAPRGDFTLMANGSPVVLISAGIGITPLLPMLGALAAESTPRTVWWIHCTRSVADDVFRDEVRSALAKLPAAREWSFYSRPDVGDVEGRDYMVGGRIDGSRLAAMGLPPDAHYYLCGPQAFMRQTMADLGRLGVDASHIHSETFGAEASLTPGTAGPGDQPPHPPEEAGTGPTVTFTRSGLSVAWDPRYGSLLELAEACDVPVRWSCRTGVCHTCQCGLVEGAVAYAPDPLLPPPEGDVLICCTTPRGPLSLDL</sequence>
<dbReference type="SUPFAM" id="SSF50800">
    <property type="entry name" value="PK beta-barrel domain-like"/>
    <property type="match status" value="1"/>
</dbReference>
<dbReference type="InterPro" id="IPR011037">
    <property type="entry name" value="Pyrv_Knase-like_insert_dom_sf"/>
</dbReference>
<dbReference type="Gene3D" id="3.10.20.30">
    <property type="match status" value="1"/>
</dbReference>
<dbReference type="Pfam" id="PF03473">
    <property type="entry name" value="MOSC"/>
    <property type="match status" value="1"/>
</dbReference>
<dbReference type="SUPFAM" id="SSF52343">
    <property type="entry name" value="Ferredoxin reductase-like, C-terminal NADP-linked domain"/>
    <property type="match status" value="1"/>
</dbReference>
<dbReference type="Pfam" id="PF03475">
    <property type="entry name" value="YiiM_3-alpha"/>
    <property type="match status" value="1"/>
</dbReference>
<dbReference type="InterPro" id="IPR017927">
    <property type="entry name" value="FAD-bd_FR_type"/>
</dbReference>
<reference evidence="4 5" key="1">
    <citation type="journal article" date="2011" name="Curr. Microbiol.">
        <title>Luteibacter jiangsuensis sp. nov.: a methamidophos-degrading bacterium isolated from a methamidophos-manufacturing factory.</title>
        <authorList>
            <person name="Wang L."/>
            <person name="Wang G.L."/>
            <person name="Li S.P."/>
            <person name="Jiang J.D."/>
        </authorList>
    </citation>
    <scope>NUCLEOTIDE SEQUENCE [LARGE SCALE GENOMIC DNA]</scope>
    <source>
        <strain evidence="4 5">CGMCC 1.10133</strain>
    </source>
</reference>
<dbReference type="Gene3D" id="2.40.33.20">
    <property type="entry name" value="PK beta-barrel domain-like"/>
    <property type="match status" value="1"/>
</dbReference>
<dbReference type="PROSITE" id="PS51384">
    <property type="entry name" value="FAD_FR"/>
    <property type="match status" value="1"/>
</dbReference>
<dbReference type="RefSeq" id="WP_167122117.1">
    <property type="nucleotide sequence ID" value="NZ_JAAQQR010000001.1"/>
</dbReference>
<accession>A0ABX0PYI0</accession>
<comment type="caution">
    <text evidence="4">The sequence shown here is derived from an EMBL/GenBank/DDBJ whole genome shotgun (WGS) entry which is preliminary data.</text>
</comment>
<dbReference type="InterPro" id="IPR001041">
    <property type="entry name" value="2Fe-2S_ferredoxin-type"/>
</dbReference>
<dbReference type="PRINTS" id="PR00409">
    <property type="entry name" value="PHDIOXRDTASE"/>
</dbReference>
<evidence type="ECO:0000313" key="4">
    <source>
        <dbReference type="EMBL" id="NID03405.1"/>
    </source>
</evidence>
<dbReference type="InterPro" id="IPR039261">
    <property type="entry name" value="FNR_nucleotide-bd"/>
</dbReference>
<dbReference type="Gene3D" id="2.40.30.10">
    <property type="entry name" value="Translation factors"/>
    <property type="match status" value="1"/>
</dbReference>
<evidence type="ECO:0000256" key="1">
    <source>
        <dbReference type="SAM" id="MobiDB-lite"/>
    </source>
</evidence>
<dbReference type="PANTHER" id="PTHR30212:SF2">
    <property type="entry name" value="PROTEIN YIIM"/>
    <property type="match status" value="1"/>
</dbReference>
<keyword evidence="5" id="KW-1185">Reference proteome</keyword>
<dbReference type="SUPFAM" id="SSF63380">
    <property type="entry name" value="Riboflavin synthase domain-like"/>
    <property type="match status" value="1"/>
</dbReference>
<name>A0ABX0PYI0_9GAMM</name>
<proteinExistence type="predicted"/>
<gene>
    <name evidence="4" type="ORF">HBF26_00790</name>
</gene>
<evidence type="ECO:0000259" key="3">
    <source>
        <dbReference type="PROSITE" id="PS51384"/>
    </source>
</evidence>
<feature type="domain" description="MOSC" evidence="2">
    <location>
        <begin position="29"/>
        <end position="164"/>
    </location>
</feature>